<dbReference type="GO" id="GO:0003887">
    <property type="term" value="F:DNA-directed DNA polymerase activity"/>
    <property type="evidence" value="ECO:0007669"/>
    <property type="project" value="UniProtKB-KW"/>
</dbReference>
<keyword evidence="4" id="KW-0548">Nucleotidyltransferase</keyword>
<evidence type="ECO:0000256" key="8">
    <source>
        <dbReference type="ARBA" id="ARBA00049244"/>
    </source>
</evidence>
<dbReference type="EMBL" id="MGJB01000002">
    <property type="protein sequence ID" value="OGM99193.1"/>
    <property type="molecule type" value="Genomic_DNA"/>
</dbReference>
<dbReference type="AlphaFoldDB" id="A0A1F8EEB0"/>
<evidence type="ECO:0000256" key="3">
    <source>
        <dbReference type="ARBA" id="ARBA00022679"/>
    </source>
</evidence>
<sequence>MIIFLYGPDSYRLKQNSRIVLDNYRKKHSDGIFFKFDLSNIDEIAKAEDAVKSGSLFGEIKLIVIKNSFFNKAGSDRMGNLIKAQNLLKEKDTVLLFVENQDEKELAKNKTLFNLLAGKDSMVKNIEYLEGEKLVKWIRGEFVSRNCLIEPDAIKELVITRGNDSWALINEIEKLSNYSGQTTITKKDVALLGFKKIDLNIFDFVDAIAGKNKLKAYEILFKEIQNGRDPYYLLTMIVYGFRNLLAVKDLSARGMSLSDITKRVRLHPFVAKKSYQSADRFSLEELRKVYGRLLDLDTRSKEGVLNLTDSLFSFVLI</sequence>
<dbReference type="SUPFAM" id="SSF52540">
    <property type="entry name" value="P-loop containing nucleoside triphosphate hydrolases"/>
    <property type="match status" value="1"/>
</dbReference>
<organism evidence="11 12">
    <name type="scientific">Candidatus Yanofskybacteria bacterium RIFCSPHIGHO2_01_FULL_41_26</name>
    <dbReference type="NCBI Taxonomy" id="1802661"/>
    <lineage>
        <taxon>Bacteria</taxon>
        <taxon>Candidatus Yanofskyibacteriota</taxon>
    </lineage>
</organism>
<dbReference type="Gene3D" id="1.10.8.60">
    <property type="match status" value="1"/>
</dbReference>
<dbReference type="SUPFAM" id="SSF48019">
    <property type="entry name" value="post-AAA+ oligomerization domain-like"/>
    <property type="match status" value="1"/>
</dbReference>
<dbReference type="PANTHER" id="PTHR34388">
    <property type="entry name" value="DNA POLYMERASE III SUBUNIT DELTA"/>
    <property type="match status" value="1"/>
</dbReference>
<evidence type="ECO:0000256" key="2">
    <source>
        <dbReference type="ARBA" id="ARBA00017703"/>
    </source>
</evidence>
<dbReference type="InterPro" id="IPR027417">
    <property type="entry name" value="P-loop_NTPase"/>
</dbReference>
<evidence type="ECO:0000256" key="4">
    <source>
        <dbReference type="ARBA" id="ARBA00022695"/>
    </source>
</evidence>
<dbReference type="PANTHER" id="PTHR34388:SF1">
    <property type="entry name" value="DNA POLYMERASE III SUBUNIT DELTA"/>
    <property type="match status" value="1"/>
</dbReference>
<dbReference type="InterPro" id="IPR048466">
    <property type="entry name" value="DNA_pol3_delta-like_C"/>
</dbReference>
<keyword evidence="3" id="KW-0808">Transferase</keyword>
<dbReference type="STRING" id="1802661.A2649_02185"/>
<accession>A0A1F8EEB0</accession>
<comment type="caution">
    <text evidence="11">The sequence shown here is derived from an EMBL/GenBank/DDBJ whole genome shotgun (WGS) entry which is preliminary data.</text>
</comment>
<evidence type="ECO:0000259" key="10">
    <source>
        <dbReference type="Pfam" id="PF21694"/>
    </source>
</evidence>
<dbReference type="InterPro" id="IPR008921">
    <property type="entry name" value="DNA_pol3_clamp-load_cplx_C"/>
</dbReference>
<evidence type="ECO:0000256" key="6">
    <source>
        <dbReference type="ARBA" id="ARBA00022932"/>
    </source>
</evidence>
<evidence type="ECO:0000259" key="9">
    <source>
        <dbReference type="Pfam" id="PF06144"/>
    </source>
</evidence>
<feature type="domain" description="DNA polymerase III delta N-terminal" evidence="9">
    <location>
        <begin position="4"/>
        <end position="123"/>
    </location>
</feature>
<dbReference type="GO" id="GO:0003677">
    <property type="term" value="F:DNA binding"/>
    <property type="evidence" value="ECO:0007669"/>
    <property type="project" value="InterPro"/>
</dbReference>
<keyword evidence="6" id="KW-0239">DNA-directed DNA polymerase</keyword>
<evidence type="ECO:0000256" key="7">
    <source>
        <dbReference type="ARBA" id="ARBA00034754"/>
    </source>
</evidence>
<dbReference type="GO" id="GO:0009360">
    <property type="term" value="C:DNA polymerase III complex"/>
    <property type="evidence" value="ECO:0007669"/>
    <property type="project" value="InterPro"/>
</dbReference>
<dbReference type="Pfam" id="PF21694">
    <property type="entry name" value="DNA_pol3_delta_C"/>
    <property type="match status" value="1"/>
</dbReference>
<dbReference type="Proteomes" id="UP000176893">
    <property type="component" value="Unassembled WGS sequence"/>
</dbReference>
<dbReference type="NCBIfam" id="TIGR01128">
    <property type="entry name" value="holA"/>
    <property type="match status" value="1"/>
</dbReference>
<feature type="domain" description="DNA polymerase III delta subunit-like C-terminal" evidence="10">
    <location>
        <begin position="200"/>
        <end position="306"/>
    </location>
</feature>
<dbReference type="EC" id="2.7.7.7" evidence="1"/>
<proteinExistence type="inferred from homology"/>
<dbReference type="Gene3D" id="1.20.272.10">
    <property type="match status" value="1"/>
</dbReference>
<keyword evidence="5" id="KW-0235">DNA replication</keyword>
<dbReference type="Gene3D" id="3.40.50.300">
    <property type="entry name" value="P-loop containing nucleotide triphosphate hydrolases"/>
    <property type="match status" value="1"/>
</dbReference>
<name>A0A1F8EEB0_9BACT</name>
<reference evidence="11 12" key="1">
    <citation type="journal article" date="2016" name="Nat. Commun.">
        <title>Thousands of microbial genomes shed light on interconnected biogeochemical processes in an aquifer system.</title>
        <authorList>
            <person name="Anantharaman K."/>
            <person name="Brown C.T."/>
            <person name="Hug L.A."/>
            <person name="Sharon I."/>
            <person name="Castelle C.J."/>
            <person name="Probst A.J."/>
            <person name="Thomas B.C."/>
            <person name="Singh A."/>
            <person name="Wilkins M.J."/>
            <person name="Karaoz U."/>
            <person name="Brodie E.L."/>
            <person name="Williams K.H."/>
            <person name="Hubbard S.S."/>
            <person name="Banfield J.F."/>
        </authorList>
    </citation>
    <scope>NUCLEOTIDE SEQUENCE [LARGE SCALE GENOMIC DNA]</scope>
</reference>
<evidence type="ECO:0000313" key="11">
    <source>
        <dbReference type="EMBL" id="OGM99193.1"/>
    </source>
</evidence>
<gene>
    <name evidence="11" type="ORF">A2649_02185</name>
</gene>
<protein>
    <recommendedName>
        <fullName evidence="2">DNA polymerase III subunit delta</fullName>
        <ecNumber evidence="1">2.7.7.7</ecNumber>
    </recommendedName>
</protein>
<comment type="catalytic activity">
    <reaction evidence="8">
        <text>DNA(n) + a 2'-deoxyribonucleoside 5'-triphosphate = DNA(n+1) + diphosphate</text>
        <dbReference type="Rhea" id="RHEA:22508"/>
        <dbReference type="Rhea" id="RHEA-COMP:17339"/>
        <dbReference type="Rhea" id="RHEA-COMP:17340"/>
        <dbReference type="ChEBI" id="CHEBI:33019"/>
        <dbReference type="ChEBI" id="CHEBI:61560"/>
        <dbReference type="ChEBI" id="CHEBI:173112"/>
        <dbReference type="EC" id="2.7.7.7"/>
    </reaction>
</comment>
<evidence type="ECO:0000313" key="12">
    <source>
        <dbReference type="Proteomes" id="UP000176893"/>
    </source>
</evidence>
<dbReference type="GO" id="GO:0006261">
    <property type="term" value="P:DNA-templated DNA replication"/>
    <property type="evidence" value="ECO:0007669"/>
    <property type="project" value="TreeGrafter"/>
</dbReference>
<evidence type="ECO:0000256" key="1">
    <source>
        <dbReference type="ARBA" id="ARBA00012417"/>
    </source>
</evidence>
<dbReference type="InterPro" id="IPR010372">
    <property type="entry name" value="DNA_pol3_delta_N"/>
</dbReference>
<comment type="similarity">
    <text evidence="7">Belongs to the DNA polymerase HolA subunit family.</text>
</comment>
<dbReference type="Pfam" id="PF06144">
    <property type="entry name" value="DNA_pol3_delta"/>
    <property type="match status" value="1"/>
</dbReference>
<evidence type="ECO:0000256" key="5">
    <source>
        <dbReference type="ARBA" id="ARBA00022705"/>
    </source>
</evidence>
<dbReference type="InterPro" id="IPR005790">
    <property type="entry name" value="DNA_polIII_delta"/>
</dbReference>